<dbReference type="Pfam" id="PF00396">
    <property type="entry name" value="Granulin"/>
    <property type="match status" value="1"/>
</dbReference>
<evidence type="ECO:0000259" key="2">
    <source>
        <dbReference type="Pfam" id="PF00396"/>
    </source>
</evidence>
<feature type="chain" id="PRO_5041267455" description="Granulins domain-containing protein" evidence="1">
    <location>
        <begin position="21"/>
        <end position="82"/>
    </location>
</feature>
<keyword evidence="1" id="KW-0732">Signal</keyword>
<dbReference type="EMBL" id="JAUCMV010000001">
    <property type="protein sequence ID" value="KAK0423753.1"/>
    <property type="molecule type" value="Genomic_DNA"/>
</dbReference>
<sequence length="82" mass="8531">MKSFCIVLLLLTVVALAASAVQEEARGCSGTQCLPNFCCPFKNAVCCKGVNTCCIAGNICKGRTCYSRPGGFAQAFTAAITN</sequence>
<gene>
    <name evidence="3" type="ORF">QR680_008311</name>
</gene>
<proteinExistence type="predicted"/>
<name>A0AA39M7M7_9BILA</name>
<accession>A0AA39M7M7</accession>
<evidence type="ECO:0000256" key="1">
    <source>
        <dbReference type="SAM" id="SignalP"/>
    </source>
</evidence>
<evidence type="ECO:0000313" key="3">
    <source>
        <dbReference type="EMBL" id="KAK0423753.1"/>
    </source>
</evidence>
<feature type="domain" description="Granulins" evidence="2">
    <location>
        <begin position="37"/>
        <end position="65"/>
    </location>
</feature>
<keyword evidence="4" id="KW-1185">Reference proteome</keyword>
<organism evidence="3 4">
    <name type="scientific">Steinernema hermaphroditum</name>
    <dbReference type="NCBI Taxonomy" id="289476"/>
    <lineage>
        <taxon>Eukaryota</taxon>
        <taxon>Metazoa</taxon>
        <taxon>Ecdysozoa</taxon>
        <taxon>Nematoda</taxon>
        <taxon>Chromadorea</taxon>
        <taxon>Rhabditida</taxon>
        <taxon>Tylenchina</taxon>
        <taxon>Panagrolaimomorpha</taxon>
        <taxon>Strongyloidoidea</taxon>
        <taxon>Steinernematidae</taxon>
        <taxon>Steinernema</taxon>
    </lineage>
</organism>
<feature type="signal peptide" evidence="1">
    <location>
        <begin position="1"/>
        <end position="20"/>
    </location>
</feature>
<comment type="caution">
    <text evidence="3">The sequence shown here is derived from an EMBL/GenBank/DDBJ whole genome shotgun (WGS) entry which is preliminary data.</text>
</comment>
<dbReference type="Proteomes" id="UP001175271">
    <property type="component" value="Unassembled WGS sequence"/>
</dbReference>
<dbReference type="AlphaFoldDB" id="A0AA39M7M7"/>
<protein>
    <recommendedName>
        <fullName evidence="2">Granulins domain-containing protein</fullName>
    </recommendedName>
</protein>
<dbReference type="InterPro" id="IPR000118">
    <property type="entry name" value="Granulin"/>
</dbReference>
<evidence type="ECO:0000313" key="4">
    <source>
        <dbReference type="Proteomes" id="UP001175271"/>
    </source>
</evidence>
<reference evidence="3" key="1">
    <citation type="submission" date="2023-06" db="EMBL/GenBank/DDBJ databases">
        <title>Genomic analysis of the entomopathogenic nematode Steinernema hermaphroditum.</title>
        <authorList>
            <person name="Schwarz E.M."/>
            <person name="Heppert J.K."/>
            <person name="Baniya A."/>
            <person name="Schwartz H.T."/>
            <person name="Tan C.-H."/>
            <person name="Antoshechkin I."/>
            <person name="Sternberg P.W."/>
            <person name="Goodrich-Blair H."/>
            <person name="Dillman A.R."/>
        </authorList>
    </citation>
    <scope>NUCLEOTIDE SEQUENCE</scope>
    <source>
        <strain evidence="3">PS9179</strain>
        <tissue evidence="3">Whole animal</tissue>
    </source>
</reference>